<accession>A0ABN7KNG5</accession>
<gene>
    <name evidence="2" type="ORF">NSPZN2_10812</name>
</gene>
<protein>
    <submittedName>
        <fullName evidence="2">Uncharacterized protein</fullName>
    </submittedName>
</protein>
<keyword evidence="3" id="KW-1185">Reference proteome</keyword>
<comment type="caution">
    <text evidence="2">The sequence shown here is derived from an EMBL/GenBank/DDBJ whole genome shotgun (WGS) entry which is preliminary data.</text>
</comment>
<feature type="compositionally biased region" description="Basic residues" evidence="1">
    <location>
        <begin position="1"/>
        <end position="15"/>
    </location>
</feature>
<feature type="region of interest" description="Disordered" evidence="1">
    <location>
        <begin position="1"/>
        <end position="47"/>
    </location>
</feature>
<evidence type="ECO:0000313" key="3">
    <source>
        <dbReference type="Proteomes" id="UP000675880"/>
    </source>
</evidence>
<organism evidence="2 3">
    <name type="scientific">Nitrospira defluvii</name>
    <dbReference type="NCBI Taxonomy" id="330214"/>
    <lineage>
        <taxon>Bacteria</taxon>
        <taxon>Pseudomonadati</taxon>
        <taxon>Nitrospirota</taxon>
        <taxon>Nitrospiria</taxon>
        <taxon>Nitrospirales</taxon>
        <taxon>Nitrospiraceae</taxon>
        <taxon>Nitrospira</taxon>
    </lineage>
</organism>
<dbReference type="EMBL" id="CAJNBJ010000001">
    <property type="protein sequence ID" value="CAE6702623.1"/>
    <property type="molecule type" value="Genomic_DNA"/>
</dbReference>
<evidence type="ECO:0000313" key="2">
    <source>
        <dbReference type="EMBL" id="CAE6702623.1"/>
    </source>
</evidence>
<evidence type="ECO:0000256" key="1">
    <source>
        <dbReference type="SAM" id="MobiDB-lite"/>
    </source>
</evidence>
<name>A0ABN7KNG5_9BACT</name>
<feature type="compositionally biased region" description="Basic and acidic residues" evidence="1">
    <location>
        <begin position="31"/>
        <end position="47"/>
    </location>
</feature>
<reference evidence="2 3" key="1">
    <citation type="submission" date="2021-02" db="EMBL/GenBank/DDBJ databases">
        <authorList>
            <person name="Han P."/>
        </authorList>
    </citation>
    <scope>NUCLEOTIDE SEQUENCE [LARGE SCALE GENOMIC DNA]</scope>
    <source>
        <strain evidence="2">Candidatus Nitrospira sp. ZN2</strain>
    </source>
</reference>
<dbReference type="Proteomes" id="UP000675880">
    <property type="component" value="Unassembled WGS sequence"/>
</dbReference>
<sequence>MPARSPWRRNQRRGVGRTSVCRVRPGRKPVAHAEGDSGQTPREDIADTQDVTKEWYEPVIV</sequence>
<proteinExistence type="predicted"/>